<dbReference type="SUPFAM" id="SSF52540">
    <property type="entry name" value="P-loop containing nucleoside triphosphate hydrolases"/>
    <property type="match status" value="2"/>
</dbReference>
<name>A0ABS8DKA7_9FIRM</name>
<sequence length="498" mass="54385">MADLEIKGLSKAFGGVQALKGVDFQAAKGEVHALLGENGAGKSTLIKCLGACQSYDSGAIYLEKKKMTAVHPKQAIEAGIGIVFQELSLIPNLSVADNLFLGMNLGNKLSVTRRKTACSKARQIFKEFEVEGIEPETKVEALSLSEKQTLEIVKVLSRDTQVVVFDEATSALSSDRVEWLYHLVKRLQEKKKIIIFISHRMGEIRRFCNIVTVFRNGENVGTHRLDEVDNDRLVHMMLGRKMSGYYPEKISTVRDVVVLETKGLHFEHYLEHVDLTLRMGEVVGIGGLAGQGQNALLLALSGAVQAQKGKIVLGGKETRLKTPGKAMAEGISLVPEERATEGLILDLSIADNLLLPVVSKITRLGLISRKKEKQLLTQAVESLAIKAGDIENPVNSLSGGNQQKVVLAKLMMTHPKVLLLYDFTRGVDVGTKNTMFALLRKLAAEGNCILFYSTDMEELVNVCDRVLVMDHGAVKADLSGEKLTEENILRASIGDGVA</sequence>
<comment type="caution">
    <text evidence="6">The sequence shown here is derived from an EMBL/GenBank/DDBJ whole genome shotgun (WGS) entry which is preliminary data.</text>
</comment>
<dbReference type="InterPro" id="IPR050107">
    <property type="entry name" value="ABC_carbohydrate_import_ATPase"/>
</dbReference>
<dbReference type="CDD" id="cd03215">
    <property type="entry name" value="ABC_Carb_Monos_II"/>
    <property type="match status" value="1"/>
</dbReference>
<keyword evidence="7" id="KW-1185">Reference proteome</keyword>
<dbReference type="InterPro" id="IPR003439">
    <property type="entry name" value="ABC_transporter-like_ATP-bd"/>
</dbReference>
<dbReference type="InterPro" id="IPR003593">
    <property type="entry name" value="AAA+_ATPase"/>
</dbReference>
<dbReference type="PANTHER" id="PTHR43790">
    <property type="entry name" value="CARBOHYDRATE TRANSPORT ATP-BINDING PROTEIN MG119-RELATED"/>
    <property type="match status" value="1"/>
</dbReference>
<proteinExistence type="predicted"/>
<dbReference type="Gene3D" id="3.40.50.300">
    <property type="entry name" value="P-loop containing nucleotide triphosphate hydrolases"/>
    <property type="match status" value="2"/>
</dbReference>
<dbReference type="EMBL" id="JAJCIS010000015">
    <property type="protein sequence ID" value="MCB7388858.1"/>
    <property type="molecule type" value="Genomic_DNA"/>
</dbReference>
<keyword evidence="1" id="KW-0813">Transport</keyword>
<evidence type="ECO:0000256" key="2">
    <source>
        <dbReference type="ARBA" id="ARBA00022737"/>
    </source>
</evidence>
<accession>A0ABS8DKA7</accession>
<evidence type="ECO:0000256" key="3">
    <source>
        <dbReference type="ARBA" id="ARBA00022741"/>
    </source>
</evidence>
<evidence type="ECO:0000256" key="4">
    <source>
        <dbReference type="ARBA" id="ARBA00022840"/>
    </source>
</evidence>
<gene>
    <name evidence="6" type="ORF">LIZ65_16340</name>
</gene>
<evidence type="ECO:0000256" key="1">
    <source>
        <dbReference type="ARBA" id="ARBA00022448"/>
    </source>
</evidence>
<dbReference type="PROSITE" id="PS50893">
    <property type="entry name" value="ABC_TRANSPORTER_2"/>
    <property type="match status" value="2"/>
</dbReference>
<dbReference type="InterPro" id="IPR017871">
    <property type="entry name" value="ABC_transporter-like_CS"/>
</dbReference>
<keyword evidence="2" id="KW-0677">Repeat</keyword>
<dbReference type="GO" id="GO:0005524">
    <property type="term" value="F:ATP binding"/>
    <property type="evidence" value="ECO:0007669"/>
    <property type="project" value="UniProtKB-KW"/>
</dbReference>
<feature type="domain" description="ABC transporter" evidence="5">
    <location>
        <begin position="253"/>
        <end position="496"/>
    </location>
</feature>
<evidence type="ECO:0000313" key="6">
    <source>
        <dbReference type="EMBL" id="MCB7388858.1"/>
    </source>
</evidence>
<organism evidence="6 7">
    <name type="scientific">Bariatricus massiliensis</name>
    <dbReference type="NCBI Taxonomy" id="1745713"/>
    <lineage>
        <taxon>Bacteria</taxon>
        <taxon>Bacillati</taxon>
        <taxon>Bacillota</taxon>
        <taxon>Clostridia</taxon>
        <taxon>Lachnospirales</taxon>
        <taxon>Lachnospiraceae</taxon>
        <taxon>Bariatricus</taxon>
    </lineage>
</organism>
<dbReference type="PROSITE" id="PS00211">
    <property type="entry name" value="ABC_TRANSPORTER_1"/>
    <property type="match status" value="1"/>
</dbReference>
<dbReference type="RefSeq" id="WP_066738141.1">
    <property type="nucleotide sequence ID" value="NZ_JAJCIQ010000015.1"/>
</dbReference>
<protein>
    <submittedName>
        <fullName evidence="6">Sugar ABC transporter ATP-binding protein</fullName>
    </submittedName>
</protein>
<reference evidence="6 7" key="1">
    <citation type="submission" date="2021-10" db="EMBL/GenBank/DDBJ databases">
        <title>Collection of gut derived symbiotic bacterial strains cultured from healthy donors.</title>
        <authorList>
            <person name="Lin H."/>
            <person name="Littmann E."/>
            <person name="Kohout C."/>
            <person name="Pamer E.G."/>
        </authorList>
    </citation>
    <scope>NUCLEOTIDE SEQUENCE [LARGE SCALE GENOMIC DNA]</scope>
    <source>
        <strain evidence="6 7">DFI.1.165</strain>
    </source>
</reference>
<evidence type="ECO:0000259" key="5">
    <source>
        <dbReference type="PROSITE" id="PS50893"/>
    </source>
</evidence>
<dbReference type="Pfam" id="PF00005">
    <property type="entry name" value="ABC_tran"/>
    <property type="match status" value="2"/>
</dbReference>
<evidence type="ECO:0000313" key="7">
    <source>
        <dbReference type="Proteomes" id="UP001299546"/>
    </source>
</evidence>
<dbReference type="SMART" id="SM00382">
    <property type="entry name" value="AAA"/>
    <property type="match status" value="1"/>
</dbReference>
<dbReference type="Proteomes" id="UP001299546">
    <property type="component" value="Unassembled WGS sequence"/>
</dbReference>
<dbReference type="InterPro" id="IPR027417">
    <property type="entry name" value="P-loop_NTPase"/>
</dbReference>
<dbReference type="PANTHER" id="PTHR43790:SF9">
    <property type="entry name" value="GALACTOFURANOSE TRANSPORTER ATP-BINDING PROTEIN YTFR"/>
    <property type="match status" value="1"/>
</dbReference>
<feature type="domain" description="ABC transporter" evidence="5">
    <location>
        <begin position="4"/>
        <end position="241"/>
    </location>
</feature>
<dbReference type="CDD" id="cd03216">
    <property type="entry name" value="ABC_Carb_Monos_I"/>
    <property type="match status" value="1"/>
</dbReference>
<keyword evidence="4 6" id="KW-0067">ATP-binding</keyword>
<keyword evidence="3" id="KW-0547">Nucleotide-binding</keyword>